<reference evidence="1" key="1">
    <citation type="submission" date="2015-07" db="EMBL/GenBank/DDBJ databases">
        <title>MeaNS - Measles Nucleotide Surveillance Program.</title>
        <authorList>
            <person name="Tran T."/>
            <person name="Druce J."/>
        </authorList>
    </citation>
    <scope>NUCLEOTIDE SEQUENCE</scope>
    <source>
        <strain evidence="1">UCB-OBI-ISO-001</strain>
        <tissue evidence="1">Gonad</tissue>
    </source>
</reference>
<evidence type="ECO:0000313" key="1">
    <source>
        <dbReference type="EMBL" id="KOF98195.1"/>
    </source>
</evidence>
<sequence length="52" mass="6028">MLIKVLSMLIPRNSPHPLLLSFHYSYRIFNNKKKIYISLSDCVPGNIKVPDL</sequence>
<name>A0A0L8IB05_OCTBM</name>
<dbReference type="AlphaFoldDB" id="A0A0L8IB05"/>
<organism evidence="1">
    <name type="scientific">Octopus bimaculoides</name>
    <name type="common">California two-spotted octopus</name>
    <dbReference type="NCBI Taxonomy" id="37653"/>
    <lineage>
        <taxon>Eukaryota</taxon>
        <taxon>Metazoa</taxon>
        <taxon>Spiralia</taxon>
        <taxon>Lophotrochozoa</taxon>
        <taxon>Mollusca</taxon>
        <taxon>Cephalopoda</taxon>
        <taxon>Coleoidea</taxon>
        <taxon>Octopodiformes</taxon>
        <taxon>Octopoda</taxon>
        <taxon>Incirrata</taxon>
        <taxon>Octopodidae</taxon>
        <taxon>Octopus</taxon>
    </lineage>
</organism>
<gene>
    <name evidence="1" type="ORF">OCBIM_22026736mg</name>
</gene>
<accession>A0A0L8IB05</accession>
<dbReference type="EMBL" id="KQ416198">
    <property type="protein sequence ID" value="KOF98195.1"/>
    <property type="molecule type" value="Genomic_DNA"/>
</dbReference>
<proteinExistence type="predicted"/>
<protein>
    <submittedName>
        <fullName evidence="1">Uncharacterized protein</fullName>
    </submittedName>
</protein>